<dbReference type="InterPro" id="IPR029061">
    <property type="entry name" value="THDP-binding"/>
</dbReference>
<dbReference type="PANTHER" id="PTHR47514:SF1">
    <property type="entry name" value="TRANSKETOLASE N-TERMINAL SECTION-RELATED"/>
    <property type="match status" value="1"/>
</dbReference>
<dbReference type="RefSeq" id="WP_144231224.1">
    <property type="nucleotide sequence ID" value="NZ_CAZZQF010000001.1"/>
</dbReference>
<dbReference type="Gene3D" id="3.40.50.970">
    <property type="match status" value="1"/>
</dbReference>
<dbReference type="CDD" id="cd02012">
    <property type="entry name" value="TPP_TK"/>
    <property type="match status" value="1"/>
</dbReference>
<evidence type="ECO:0000313" key="5">
    <source>
        <dbReference type="EMBL" id="NDJ73800.1"/>
    </source>
</evidence>
<dbReference type="SUPFAM" id="SSF52518">
    <property type="entry name" value="Thiamin diphosphate-binding fold (THDP-binding)"/>
    <property type="match status" value="1"/>
</dbReference>
<protein>
    <submittedName>
        <fullName evidence="5">Transketolase</fullName>
    </submittedName>
</protein>
<comment type="similarity">
    <text evidence="2">Belongs to the transketolase family.</text>
</comment>
<keyword evidence="3" id="KW-0786">Thiamine pyrophosphate</keyword>
<dbReference type="Pfam" id="PF00456">
    <property type="entry name" value="Transketolase_N"/>
    <property type="match status" value="1"/>
</dbReference>
<dbReference type="AlphaFoldDB" id="A0A6B2G239"/>
<proteinExistence type="inferred from homology"/>
<dbReference type="InterPro" id="IPR005474">
    <property type="entry name" value="Transketolase_N"/>
</dbReference>
<feature type="domain" description="Transketolase N-terminal" evidence="4">
    <location>
        <begin position="14"/>
        <end position="252"/>
    </location>
</feature>
<evidence type="ECO:0000259" key="4">
    <source>
        <dbReference type="Pfam" id="PF00456"/>
    </source>
</evidence>
<organism evidence="5">
    <name type="scientific">Lactobacillus paragasseri</name>
    <dbReference type="NCBI Taxonomy" id="2107999"/>
    <lineage>
        <taxon>Bacteria</taxon>
        <taxon>Bacillati</taxon>
        <taxon>Bacillota</taxon>
        <taxon>Bacilli</taxon>
        <taxon>Lactobacillales</taxon>
        <taxon>Lactobacillaceae</taxon>
        <taxon>Lactobacillus</taxon>
    </lineage>
</organism>
<name>A0A6B2G239_9LACO</name>
<evidence type="ECO:0000256" key="2">
    <source>
        <dbReference type="ARBA" id="ARBA00007131"/>
    </source>
</evidence>
<evidence type="ECO:0000256" key="1">
    <source>
        <dbReference type="ARBA" id="ARBA00001964"/>
    </source>
</evidence>
<gene>
    <name evidence="5" type="ORF">GWG61_04690</name>
</gene>
<dbReference type="EMBL" id="JAADJO010000008">
    <property type="protein sequence ID" value="NDJ73800.1"/>
    <property type="molecule type" value="Genomic_DNA"/>
</dbReference>
<reference evidence="5" key="1">
    <citation type="submission" date="2020-01" db="EMBL/GenBank/DDBJ databases">
        <title>Vaginal microbiome of pregnant Indian women: Insights into the genome of dominants Lactobacillus species.</title>
        <authorList>
            <person name="Das B."/>
            <person name="Mehta O."/>
            <person name="Ghosh T.S."/>
            <person name="Kothidar A."/>
            <person name="Gowtham M.R."/>
            <person name="Mitra R."/>
            <person name="Kshetrapal P."/>
            <person name="Wadhwa N."/>
            <person name="Thiruvengadam R."/>
            <person name="Nair G.B."/>
            <person name="Bhatnagar S."/>
            <person name="Das B."/>
        </authorList>
    </citation>
    <scope>NUCLEOTIDE SEQUENCE</scope>
    <source>
        <strain evidence="5">Indica</strain>
    </source>
</reference>
<evidence type="ECO:0000256" key="3">
    <source>
        <dbReference type="ARBA" id="ARBA00023052"/>
    </source>
</evidence>
<comment type="caution">
    <text evidence="5">The sequence shown here is derived from an EMBL/GenBank/DDBJ whole genome shotgun (WGS) entry which is preliminary data.</text>
</comment>
<sequence>MNSLDLKKKAVQLRKRTWQLIYNHKNGHTGSDLSCADILVALYYNVLNQTPETFEDKNADTYIQSKGHAVEIWYEILADKGYIDQEDLDKRYSTFNSPYIGHPTTDVKGMEFHTGSLGHGLGLGVGVALAAKMDHSKKRTFVLMGDGEQAEGSVWEAAMAASNYSLDNLTAIVDHNDLQITGTTDSVMRSNPISNKYQAFGWDTIEVNGNDIDALVNILNKPNNSGKPRVIIANTVKGKGITVAENRADWHHKIPSEAEYQEGLRELDAQLEGLNND</sequence>
<accession>A0A6B2G239</accession>
<comment type="cofactor">
    <cofactor evidence="1">
        <name>thiamine diphosphate</name>
        <dbReference type="ChEBI" id="CHEBI:58937"/>
    </cofactor>
</comment>
<dbReference type="PANTHER" id="PTHR47514">
    <property type="entry name" value="TRANSKETOLASE N-TERMINAL SECTION-RELATED"/>
    <property type="match status" value="1"/>
</dbReference>